<evidence type="ECO:0000256" key="6">
    <source>
        <dbReference type="ARBA" id="ARBA00022692"/>
    </source>
</evidence>
<keyword evidence="5 13" id="KW-1003">Cell membrane</keyword>
<dbReference type="InterPro" id="IPR006136">
    <property type="entry name" value="FlhB"/>
</dbReference>
<feature type="transmembrane region" description="Helical" evidence="13">
    <location>
        <begin position="45"/>
        <end position="66"/>
    </location>
</feature>
<dbReference type="PANTHER" id="PTHR30531:SF12">
    <property type="entry name" value="FLAGELLAR BIOSYNTHETIC PROTEIN FLHB"/>
    <property type="match status" value="1"/>
</dbReference>
<feature type="region of interest" description="Disordered" evidence="14">
    <location>
        <begin position="1"/>
        <end position="24"/>
    </location>
</feature>
<organism evidence="15 16">
    <name type="scientific">Shinella lacus</name>
    <dbReference type="NCBI Taxonomy" id="2654216"/>
    <lineage>
        <taxon>Bacteria</taxon>
        <taxon>Pseudomonadati</taxon>
        <taxon>Pseudomonadota</taxon>
        <taxon>Alphaproteobacteria</taxon>
        <taxon>Hyphomicrobiales</taxon>
        <taxon>Rhizobiaceae</taxon>
        <taxon>Shinella</taxon>
    </lineage>
</organism>
<accession>A0ABT1RG23</accession>
<feature type="transmembrane region" description="Helical" evidence="13">
    <location>
        <begin position="163"/>
        <end position="183"/>
    </location>
</feature>
<dbReference type="RefSeq" id="WP_256120753.1">
    <property type="nucleotide sequence ID" value="NZ_WHSB02000017.1"/>
</dbReference>
<protein>
    <recommendedName>
        <fullName evidence="3 13">Flagellar biosynthetic protein FlhB</fullName>
    </recommendedName>
</protein>
<evidence type="ECO:0000256" key="7">
    <source>
        <dbReference type="ARBA" id="ARBA00022795"/>
    </source>
</evidence>
<keyword evidence="16" id="KW-1185">Reference proteome</keyword>
<dbReference type="Pfam" id="PF01312">
    <property type="entry name" value="Bac_export_2"/>
    <property type="match status" value="1"/>
</dbReference>
<evidence type="ECO:0000256" key="8">
    <source>
        <dbReference type="ARBA" id="ARBA00022927"/>
    </source>
</evidence>
<reference evidence="15" key="1">
    <citation type="submission" date="2021-07" db="EMBL/GenBank/DDBJ databases">
        <title>Shinella sp. nov., a novel member of the genus Shinella from water.</title>
        <authorList>
            <person name="Deng Y."/>
        </authorList>
    </citation>
    <scope>NUCLEOTIDE SEQUENCE</scope>
    <source>
        <strain evidence="15">CPCC 100929</strain>
    </source>
</reference>
<keyword evidence="10 13" id="KW-0472">Membrane</keyword>
<gene>
    <name evidence="13 15" type="primary">flhB</name>
    <name evidence="15" type="ORF">GB927_029245</name>
</gene>
<evidence type="ECO:0000256" key="10">
    <source>
        <dbReference type="ARBA" id="ARBA00023136"/>
    </source>
</evidence>
<evidence type="ECO:0000256" key="14">
    <source>
        <dbReference type="SAM" id="MobiDB-lite"/>
    </source>
</evidence>
<evidence type="ECO:0000313" key="16">
    <source>
        <dbReference type="Proteomes" id="UP000996601"/>
    </source>
</evidence>
<proteinExistence type="inferred from homology"/>
<name>A0ABT1RG23_9HYPH</name>
<dbReference type="EMBL" id="WHSB02000017">
    <property type="protein sequence ID" value="MCQ4634153.1"/>
    <property type="molecule type" value="Genomic_DNA"/>
</dbReference>
<keyword evidence="8 13" id="KW-0653">Protein transport</keyword>
<feature type="transmembrane region" description="Helical" evidence="13">
    <location>
        <begin position="203"/>
        <end position="224"/>
    </location>
</feature>
<feature type="compositionally biased region" description="Basic and acidic residues" evidence="14">
    <location>
        <begin position="7"/>
        <end position="24"/>
    </location>
</feature>
<dbReference type="InterPro" id="IPR029025">
    <property type="entry name" value="T3SS_substrate_exporter_C"/>
</dbReference>
<evidence type="ECO:0000256" key="11">
    <source>
        <dbReference type="ARBA" id="ARBA00023225"/>
    </source>
</evidence>
<dbReference type="PRINTS" id="PR00950">
    <property type="entry name" value="TYPE3IMSPROT"/>
</dbReference>
<keyword evidence="4 13" id="KW-0813">Transport</keyword>
<feature type="transmembrane region" description="Helical" evidence="13">
    <location>
        <begin position="105"/>
        <end position="123"/>
    </location>
</feature>
<evidence type="ECO:0000256" key="9">
    <source>
        <dbReference type="ARBA" id="ARBA00022989"/>
    </source>
</evidence>
<evidence type="ECO:0000256" key="3">
    <source>
        <dbReference type="ARBA" id="ARBA00021622"/>
    </source>
</evidence>
<keyword evidence="11 13" id="KW-1006">Bacterial flagellum protein export</keyword>
<evidence type="ECO:0000256" key="5">
    <source>
        <dbReference type="ARBA" id="ARBA00022475"/>
    </source>
</evidence>
<evidence type="ECO:0000256" key="12">
    <source>
        <dbReference type="ARBA" id="ARBA00025078"/>
    </source>
</evidence>
<evidence type="ECO:0000256" key="4">
    <source>
        <dbReference type="ARBA" id="ARBA00022448"/>
    </source>
</evidence>
<comment type="caution">
    <text evidence="15">The sequence shown here is derived from an EMBL/GenBank/DDBJ whole genome shotgun (WGS) entry which is preliminary data.</text>
</comment>
<keyword evidence="7 13" id="KW-1005">Bacterial flagellum biogenesis</keyword>
<evidence type="ECO:0000256" key="13">
    <source>
        <dbReference type="RuleBase" id="RU364091"/>
    </source>
</evidence>
<dbReference type="NCBIfam" id="TIGR00328">
    <property type="entry name" value="flhB"/>
    <property type="match status" value="1"/>
</dbReference>
<dbReference type="Proteomes" id="UP000996601">
    <property type="component" value="Unassembled WGS sequence"/>
</dbReference>
<dbReference type="SUPFAM" id="SSF160544">
    <property type="entry name" value="EscU C-terminal domain-like"/>
    <property type="match status" value="1"/>
</dbReference>
<evidence type="ECO:0000313" key="15">
    <source>
        <dbReference type="EMBL" id="MCQ4634153.1"/>
    </source>
</evidence>
<keyword evidence="9 13" id="KW-1133">Transmembrane helix</keyword>
<evidence type="ECO:0000256" key="1">
    <source>
        <dbReference type="ARBA" id="ARBA00004651"/>
    </source>
</evidence>
<sequence>MGIRAVSFRERDVSDDDKDSKTELPTEKKIRDAMEKGNTPFSREITIFASTLAIYLFLVFFMPGGIARMNETLRDFFEQPEAWNLKTGTDVIAIFRHLGWEAATLLTPILIMMMVFGIASSVLQNLPSPVLERVRPQISRLNPVKGLGRLFGKQGLVEFAKSLIKILLVSLVVALAMRGNYFASLDTMFSEPAALIMMMTADINKVLLIILFATALIAGIDFAWTRHHWFSELMMTKQEVKEEMKQSQGDPIVRARMRSIQRDRARRRMMTAVPRATLVIANPTHFAVALRYVREEGDAPVVVAKGQDLVALKIREIAEENGIPVFEDPPLARSMFAQVSVDSVIPPVFYKAVAELIHRVYAASPQTRRVN</sequence>
<dbReference type="Gene3D" id="3.40.1690.10">
    <property type="entry name" value="secretion proteins EscU"/>
    <property type="match status" value="1"/>
</dbReference>
<keyword evidence="15" id="KW-0966">Cell projection</keyword>
<keyword evidence="15" id="KW-0282">Flagellum</keyword>
<comment type="function">
    <text evidence="12 13">Required for formation of the rod structure in the basal body of the flagellar apparatus. Together with FliI and FliH, may constitute the export apparatus of flagellin.</text>
</comment>
<comment type="subcellular location">
    <subcellularLocation>
        <location evidence="1">Cell membrane</location>
        <topology evidence="1">Multi-pass membrane protein</topology>
    </subcellularLocation>
</comment>
<evidence type="ECO:0000256" key="2">
    <source>
        <dbReference type="ARBA" id="ARBA00010690"/>
    </source>
</evidence>
<dbReference type="PANTHER" id="PTHR30531">
    <property type="entry name" value="FLAGELLAR BIOSYNTHETIC PROTEIN FLHB"/>
    <property type="match status" value="1"/>
</dbReference>
<keyword evidence="15" id="KW-0969">Cilium</keyword>
<dbReference type="InterPro" id="IPR006135">
    <property type="entry name" value="T3SS_substrate_exporter"/>
</dbReference>
<keyword evidence="6 13" id="KW-0812">Transmembrane</keyword>
<dbReference type="Gene3D" id="6.10.250.2080">
    <property type="match status" value="1"/>
</dbReference>
<comment type="similarity">
    <text evidence="2 13">Belongs to the type III secretion exporter family.</text>
</comment>